<reference evidence="14" key="1">
    <citation type="submission" date="2013-01" db="EMBL/GenBank/DDBJ databases">
        <title>Draft Genome Sequence of a Mulberry Tree, Morus notabilis C.K. Schneid.</title>
        <authorList>
            <person name="He N."/>
            <person name="Zhao S."/>
        </authorList>
    </citation>
    <scope>NUCLEOTIDE SEQUENCE</scope>
</reference>
<dbReference type="KEGG" id="mnt:21403140"/>
<dbReference type="eggNOG" id="KOG0710">
    <property type="taxonomic scope" value="Eukaryota"/>
</dbReference>
<dbReference type="AlphaFoldDB" id="W9RY10"/>
<evidence type="ECO:0000256" key="8">
    <source>
        <dbReference type="PROSITE-ProRule" id="PRU00285"/>
    </source>
</evidence>
<comment type="subcellular location">
    <subcellularLocation>
        <location evidence="1">Cell membrane</location>
        <topology evidence="1">Single-pass membrane protein</topology>
    </subcellularLocation>
</comment>
<keyword evidence="7 11" id="KW-0472">Membrane</keyword>
<dbReference type="OrthoDB" id="1431247at2759"/>
<accession>W9RY10</accession>
<evidence type="ECO:0000256" key="4">
    <source>
        <dbReference type="ARBA" id="ARBA00022737"/>
    </source>
</evidence>
<keyword evidence="5" id="KW-0611">Plant defense</keyword>
<dbReference type="SUPFAM" id="SSF49764">
    <property type="entry name" value="HSP20-like chaperones"/>
    <property type="match status" value="1"/>
</dbReference>
<evidence type="ECO:0000256" key="9">
    <source>
        <dbReference type="RuleBase" id="RU003616"/>
    </source>
</evidence>
<evidence type="ECO:0000259" key="12">
    <source>
        <dbReference type="PROSITE" id="PS01031"/>
    </source>
</evidence>
<keyword evidence="14" id="KW-1185">Reference proteome</keyword>
<dbReference type="Gene3D" id="2.60.40.790">
    <property type="match status" value="1"/>
</dbReference>
<comment type="similarity">
    <text evidence="8 9">Belongs to the small heat shock protein (HSP20) family.</text>
</comment>
<evidence type="ECO:0000256" key="6">
    <source>
        <dbReference type="ARBA" id="ARBA00022989"/>
    </source>
</evidence>
<dbReference type="PROSITE" id="PS01031">
    <property type="entry name" value="SHSP"/>
    <property type="match status" value="1"/>
</dbReference>
<proteinExistence type="inferred from homology"/>
<evidence type="ECO:0000256" key="5">
    <source>
        <dbReference type="ARBA" id="ARBA00022821"/>
    </source>
</evidence>
<evidence type="ECO:0000256" key="10">
    <source>
        <dbReference type="SAM" id="MobiDB-lite"/>
    </source>
</evidence>
<feature type="compositionally biased region" description="Basic and acidic residues" evidence="10">
    <location>
        <begin position="122"/>
        <end position="132"/>
    </location>
</feature>
<keyword evidence="4" id="KW-0677">Repeat</keyword>
<keyword evidence="2" id="KW-1003">Cell membrane</keyword>
<dbReference type="InterPro" id="IPR008978">
    <property type="entry name" value="HSP20-like_chaperone"/>
</dbReference>
<dbReference type="PANTHER" id="PTHR43670">
    <property type="entry name" value="HEAT SHOCK PROTEIN 26"/>
    <property type="match status" value="1"/>
</dbReference>
<keyword evidence="6 11" id="KW-1133">Transmembrane helix</keyword>
<dbReference type="Pfam" id="PF00011">
    <property type="entry name" value="HSP20"/>
    <property type="match status" value="1"/>
</dbReference>
<evidence type="ECO:0000256" key="7">
    <source>
        <dbReference type="ARBA" id="ARBA00023136"/>
    </source>
</evidence>
<sequence>MAFRQQRVGGITGVRPREFNRPVYEDFQPQIETNEEEGAHIVDLRFPGFIKEQLKITYEAEGNNIRVRGQRPLGNNRWSRLNQLLPVPHNCDVNKIHAKFHNGILTITMPKDQVLKPALVRPKEEKPAEKATPESSNEPAPPKASETKVVPPSSSEPSQKAAAAAEQQAEKGQEQTKDARNADAAEQTSQTVTSAADHKGEKLRDEKKMAPSLSSKKGIVEPERQKGVAEETLTAQQEIADEKRVVATADTHKYTSETKRDDESKTSENERLKEPKKTEIVAERSLDKEKENTQKGKGSFDNGKKAVGDFVSGAAGEEKPERDDGEVSNDGNKLGIRHAIEGAKQTVTGAVRKLNDGDRQMLINIGVAVLTIVAVGAYVSHSFVSSNKRPN</sequence>
<protein>
    <recommendedName>
        <fullName evidence="12">SHSP domain-containing protein</fullName>
    </recommendedName>
</protein>
<dbReference type="InterPro" id="IPR002068">
    <property type="entry name" value="A-crystallin/Hsp20_dom"/>
</dbReference>
<organism evidence="13 14">
    <name type="scientific">Morus notabilis</name>
    <dbReference type="NCBI Taxonomy" id="981085"/>
    <lineage>
        <taxon>Eukaryota</taxon>
        <taxon>Viridiplantae</taxon>
        <taxon>Streptophyta</taxon>
        <taxon>Embryophyta</taxon>
        <taxon>Tracheophyta</taxon>
        <taxon>Spermatophyta</taxon>
        <taxon>Magnoliopsida</taxon>
        <taxon>eudicotyledons</taxon>
        <taxon>Gunneridae</taxon>
        <taxon>Pentapetalae</taxon>
        <taxon>rosids</taxon>
        <taxon>fabids</taxon>
        <taxon>Rosales</taxon>
        <taxon>Moraceae</taxon>
        <taxon>Moreae</taxon>
        <taxon>Morus</taxon>
    </lineage>
</organism>
<feature type="transmembrane region" description="Helical" evidence="11">
    <location>
        <begin position="362"/>
        <end position="384"/>
    </location>
</feature>
<keyword evidence="3 11" id="KW-0812">Transmembrane</keyword>
<evidence type="ECO:0000256" key="2">
    <source>
        <dbReference type="ARBA" id="ARBA00022475"/>
    </source>
</evidence>
<evidence type="ECO:0000313" key="14">
    <source>
        <dbReference type="Proteomes" id="UP000030645"/>
    </source>
</evidence>
<feature type="compositionally biased region" description="Basic and acidic residues" evidence="10">
    <location>
        <begin position="168"/>
        <end position="183"/>
    </location>
</feature>
<evidence type="ECO:0000313" key="13">
    <source>
        <dbReference type="EMBL" id="EXB97683.1"/>
    </source>
</evidence>
<name>W9RY10_9ROSA</name>
<dbReference type="GO" id="GO:0005886">
    <property type="term" value="C:plasma membrane"/>
    <property type="evidence" value="ECO:0007669"/>
    <property type="project" value="UniProtKB-SubCell"/>
</dbReference>
<feature type="compositionally biased region" description="Basic and acidic residues" evidence="10">
    <location>
        <begin position="240"/>
        <end position="294"/>
    </location>
</feature>
<evidence type="ECO:0000256" key="1">
    <source>
        <dbReference type="ARBA" id="ARBA00004162"/>
    </source>
</evidence>
<dbReference type="GO" id="GO:0006952">
    <property type="term" value="P:defense response"/>
    <property type="evidence" value="ECO:0007669"/>
    <property type="project" value="UniProtKB-KW"/>
</dbReference>
<gene>
    <name evidence="13" type="ORF">L484_020233</name>
</gene>
<evidence type="ECO:0000256" key="11">
    <source>
        <dbReference type="SAM" id="Phobius"/>
    </source>
</evidence>
<evidence type="ECO:0000256" key="3">
    <source>
        <dbReference type="ARBA" id="ARBA00022692"/>
    </source>
</evidence>
<dbReference type="CDD" id="cd06464">
    <property type="entry name" value="ACD_sHsps-like"/>
    <property type="match status" value="1"/>
</dbReference>
<dbReference type="GO" id="GO:0034605">
    <property type="term" value="P:cellular response to heat"/>
    <property type="evidence" value="ECO:0007669"/>
    <property type="project" value="TreeGrafter"/>
</dbReference>
<feature type="compositionally biased region" description="Basic and acidic residues" evidence="10">
    <location>
        <begin position="218"/>
        <end position="229"/>
    </location>
</feature>
<feature type="compositionally biased region" description="Basic and acidic residues" evidence="10">
    <location>
        <begin position="196"/>
        <end position="209"/>
    </location>
</feature>
<dbReference type="EMBL" id="KE345280">
    <property type="protein sequence ID" value="EXB97683.1"/>
    <property type="molecule type" value="Genomic_DNA"/>
</dbReference>
<feature type="domain" description="SHSP" evidence="12">
    <location>
        <begin position="22"/>
        <end position="129"/>
    </location>
</feature>
<dbReference type="Proteomes" id="UP000030645">
    <property type="component" value="Unassembled WGS sequence"/>
</dbReference>
<dbReference type="PANTHER" id="PTHR43670:SF121">
    <property type="entry name" value="PROTEIN RESTRICTED TEV MOVEMENT 2"/>
    <property type="match status" value="1"/>
</dbReference>
<feature type="region of interest" description="Disordered" evidence="10">
    <location>
        <begin position="122"/>
        <end position="331"/>
    </location>
</feature>
<feature type="compositionally biased region" description="Low complexity" evidence="10">
    <location>
        <begin position="151"/>
        <end position="167"/>
    </location>
</feature>